<dbReference type="InterPro" id="IPR011009">
    <property type="entry name" value="Kinase-like_dom_sf"/>
</dbReference>
<dbReference type="PANTHER" id="PTHR44218:SF9">
    <property type="entry name" value="SPA1-RELATED 2-RELATED"/>
    <property type="match status" value="1"/>
</dbReference>
<dbReference type="Gene3D" id="1.10.510.10">
    <property type="entry name" value="Transferase(Phosphotransferase) domain 1"/>
    <property type="match status" value="1"/>
</dbReference>
<protein>
    <recommendedName>
        <fullName evidence="3">Protein kinase domain-containing protein</fullName>
    </recommendedName>
</protein>
<evidence type="ECO:0008006" key="3">
    <source>
        <dbReference type="Google" id="ProtNLM"/>
    </source>
</evidence>
<reference evidence="1" key="2">
    <citation type="submission" date="2020-06" db="EMBL/GenBank/DDBJ databases">
        <title>Helianthus annuus Genome sequencing and assembly Release 2.</title>
        <authorList>
            <person name="Gouzy J."/>
            <person name="Langlade N."/>
            <person name="Munos S."/>
        </authorList>
    </citation>
    <scope>NUCLEOTIDE SEQUENCE</scope>
    <source>
        <tissue evidence="1">Leaves</tissue>
    </source>
</reference>
<evidence type="ECO:0000313" key="2">
    <source>
        <dbReference type="Proteomes" id="UP000215914"/>
    </source>
</evidence>
<proteinExistence type="predicted"/>
<keyword evidence="2" id="KW-1185">Reference proteome</keyword>
<name>A0A9K3DEU1_HELAN</name>
<sequence length="239" mass="26867">MNRMENIVRITVDKSKSMYIFKQILDLVDSSHSRGEPLLALRPPCFKLTPLNQLLYMGSPSIRSKTIGNLENGDTKRELEPNLSVGASQSSKRRKLAENGNSLCRWPKFAINSGFKDSGYGFNKENVSKMVSNFGGDALEEQWYASPEESSEKCPTLSSNVYTLGGLLFELLGSCESARAHAIAMMDLRRRILPPSYLTENPKEAGFCLWLLHPEPSLRPTTRYCLDHVGCAFFSRIYD</sequence>
<reference evidence="1" key="1">
    <citation type="journal article" date="2017" name="Nature">
        <title>The sunflower genome provides insights into oil metabolism, flowering and Asterid evolution.</title>
        <authorList>
            <person name="Badouin H."/>
            <person name="Gouzy J."/>
            <person name="Grassa C.J."/>
            <person name="Murat F."/>
            <person name="Staton S.E."/>
            <person name="Cottret L."/>
            <person name="Lelandais-Briere C."/>
            <person name="Owens G.L."/>
            <person name="Carrere S."/>
            <person name="Mayjonade B."/>
            <person name="Legrand L."/>
            <person name="Gill N."/>
            <person name="Kane N.C."/>
            <person name="Bowers J.E."/>
            <person name="Hubner S."/>
            <person name="Bellec A."/>
            <person name="Berard A."/>
            <person name="Berges H."/>
            <person name="Blanchet N."/>
            <person name="Boniface M.C."/>
            <person name="Brunel D."/>
            <person name="Catrice O."/>
            <person name="Chaidir N."/>
            <person name="Claudel C."/>
            <person name="Donnadieu C."/>
            <person name="Faraut T."/>
            <person name="Fievet G."/>
            <person name="Helmstetter N."/>
            <person name="King M."/>
            <person name="Knapp S.J."/>
            <person name="Lai Z."/>
            <person name="Le Paslier M.C."/>
            <person name="Lippi Y."/>
            <person name="Lorenzon L."/>
            <person name="Mandel J.R."/>
            <person name="Marage G."/>
            <person name="Marchand G."/>
            <person name="Marquand E."/>
            <person name="Bret-Mestries E."/>
            <person name="Morien E."/>
            <person name="Nambeesan S."/>
            <person name="Nguyen T."/>
            <person name="Pegot-Espagnet P."/>
            <person name="Pouilly N."/>
            <person name="Raftis F."/>
            <person name="Sallet E."/>
            <person name="Schiex T."/>
            <person name="Thomas J."/>
            <person name="Vandecasteele C."/>
            <person name="Vares D."/>
            <person name="Vear F."/>
            <person name="Vautrin S."/>
            <person name="Crespi M."/>
            <person name="Mangin B."/>
            <person name="Burke J.M."/>
            <person name="Salse J."/>
            <person name="Munos S."/>
            <person name="Vincourt P."/>
            <person name="Rieseberg L.H."/>
            <person name="Langlade N.B."/>
        </authorList>
    </citation>
    <scope>NUCLEOTIDE SEQUENCE</scope>
    <source>
        <tissue evidence="1">Leaves</tissue>
    </source>
</reference>
<dbReference type="GO" id="GO:0009640">
    <property type="term" value="P:photomorphogenesis"/>
    <property type="evidence" value="ECO:0007669"/>
    <property type="project" value="InterPro"/>
</dbReference>
<dbReference type="AlphaFoldDB" id="A0A9K3DEU1"/>
<gene>
    <name evidence="1" type="ORF">HanXRQr2_Chr17g0781121</name>
</gene>
<dbReference type="Proteomes" id="UP000215914">
    <property type="component" value="Unassembled WGS sequence"/>
</dbReference>
<dbReference type="InterPro" id="IPR044630">
    <property type="entry name" value="SPA1/2/3/4"/>
</dbReference>
<dbReference type="PANTHER" id="PTHR44218">
    <property type="entry name" value="PROTEIN SPA1-RELATED 2"/>
    <property type="match status" value="1"/>
</dbReference>
<accession>A0A9K3DEU1</accession>
<dbReference type="Gramene" id="mRNA:HanXRQr2_Chr17g0781121">
    <property type="protein sequence ID" value="mRNA:HanXRQr2_Chr17g0781121"/>
    <property type="gene ID" value="HanXRQr2_Chr17g0781121"/>
</dbReference>
<dbReference type="EMBL" id="MNCJ02000332">
    <property type="protein sequence ID" value="KAF5753528.1"/>
    <property type="molecule type" value="Genomic_DNA"/>
</dbReference>
<dbReference type="SUPFAM" id="SSF56112">
    <property type="entry name" value="Protein kinase-like (PK-like)"/>
    <property type="match status" value="1"/>
</dbReference>
<comment type="caution">
    <text evidence="1">The sequence shown here is derived from an EMBL/GenBank/DDBJ whole genome shotgun (WGS) entry which is preliminary data.</text>
</comment>
<evidence type="ECO:0000313" key="1">
    <source>
        <dbReference type="EMBL" id="KAF5753528.1"/>
    </source>
</evidence>
<organism evidence="1 2">
    <name type="scientific">Helianthus annuus</name>
    <name type="common">Common sunflower</name>
    <dbReference type="NCBI Taxonomy" id="4232"/>
    <lineage>
        <taxon>Eukaryota</taxon>
        <taxon>Viridiplantae</taxon>
        <taxon>Streptophyta</taxon>
        <taxon>Embryophyta</taxon>
        <taxon>Tracheophyta</taxon>
        <taxon>Spermatophyta</taxon>
        <taxon>Magnoliopsida</taxon>
        <taxon>eudicotyledons</taxon>
        <taxon>Gunneridae</taxon>
        <taxon>Pentapetalae</taxon>
        <taxon>asterids</taxon>
        <taxon>campanulids</taxon>
        <taxon>Asterales</taxon>
        <taxon>Asteraceae</taxon>
        <taxon>Asteroideae</taxon>
        <taxon>Heliantheae alliance</taxon>
        <taxon>Heliantheae</taxon>
        <taxon>Helianthus</taxon>
    </lineage>
</organism>